<evidence type="ECO:0000313" key="11">
    <source>
        <dbReference type="EMBL" id="KFE69050.1"/>
    </source>
</evidence>
<dbReference type="InterPro" id="IPR050790">
    <property type="entry name" value="ExbB/TolQ_transport"/>
</dbReference>
<dbReference type="STRING" id="394096.DB31_6952"/>
<keyword evidence="5 8" id="KW-0653">Protein transport</keyword>
<keyword evidence="4 9" id="KW-0812">Transmembrane</keyword>
<protein>
    <submittedName>
        <fullName evidence="11">MotA/TolQ/ExbB proton channel family protein</fullName>
    </submittedName>
</protein>
<dbReference type="GO" id="GO:0005886">
    <property type="term" value="C:plasma membrane"/>
    <property type="evidence" value="ECO:0007669"/>
    <property type="project" value="UniProtKB-SubCell"/>
</dbReference>
<evidence type="ECO:0000256" key="7">
    <source>
        <dbReference type="ARBA" id="ARBA00023136"/>
    </source>
</evidence>
<keyword evidence="6 9" id="KW-1133">Transmembrane helix</keyword>
<feature type="transmembrane region" description="Helical" evidence="9">
    <location>
        <begin position="42"/>
        <end position="58"/>
    </location>
</feature>
<proteinExistence type="inferred from homology"/>
<dbReference type="PATRIC" id="fig|394096.3.peg.2997"/>
<evidence type="ECO:0000256" key="4">
    <source>
        <dbReference type="ARBA" id="ARBA00022692"/>
    </source>
</evidence>
<accession>A0A085WMY7</accession>
<comment type="caution">
    <text evidence="11">The sequence shown here is derived from an EMBL/GenBank/DDBJ whole genome shotgun (WGS) entry which is preliminary data.</text>
</comment>
<sequence length="242" mass="25546">MPSLFQASMTSLLLLAQAATTPEVGWLSRKLLGVTLTSAEWVLWLLVVLSVLSIALMLERAVYFATHRLPDSEALALKLARGEFDAVRTAIQGKKGMEAAVIREGLASTAQGADTVEQVIASTISRERPQYERYLSFLGTLGNNAPFIGLFGTVLGIIKAFHDLGSASVKGAAIQQTVMAGISEALVATAVGLAVAIPAVVAFNAFSRQLKTLTSRTNALGFALVGSLRAEGRKDSSPSEGR</sequence>
<feature type="domain" description="MotA/TolQ/ExbB proton channel" evidence="10">
    <location>
        <begin position="96"/>
        <end position="216"/>
    </location>
</feature>
<keyword evidence="7 9" id="KW-0472">Membrane</keyword>
<dbReference type="AlphaFoldDB" id="A0A085WMY7"/>
<dbReference type="EMBL" id="JMCB01000005">
    <property type="protein sequence ID" value="KFE69050.1"/>
    <property type="molecule type" value="Genomic_DNA"/>
</dbReference>
<comment type="similarity">
    <text evidence="8">Belongs to the exbB/tolQ family.</text>
</comment>
<keyword evidence="2 8" id="KW-0813">Transport</keyword>
<evidence type="ECO:0000256" key="9">
    <source>
        <dbReference type="SAM" id="Phobius"/>
    </source>
</evidence>
<name>A0A085WMY7_9BACT</name>
<evidence type="ECO:0000313" key="12">
    <source>
        <dbReference type="Proteomes" id="UP000028725"/>
    </source>
</evidence>
<feature type="transmembrane region" description="Helical" evidence="9">
    <location>
        <begin position="178"/>
        <end position="206"/>
    </location>
</feature>
<reference evidence="11 12" key="1">
    <citation type="submission" date="2014-04" db="EMBL/GenBank/DDBJ databases">
        <title>Genome assembly of Hyalangium minutum DSM 14724.</title>
        <authorList>
            <person name="Sharma G."/>
            <person name="Subramanian S."/>
        </authorList>
    </citation>
    <scope>NUCLEOTIDE SEQUENCE [LARGE SCALE GENOMIC DNA]</scope>
    <source>
        <strain evidence="11 12">DSM 14724</strain>
    </source>
</reference>
<dbReference type="PANTHER" id="PTHR30625:SF15">
    <property type="entry name" value="BIOPOLYMER TRANSPORT PROTEIN EXBB"/>
    <property type="match status" value="1"/>
</dbReference>
<organism evidence="11 12">
    <name type="scientific">Hyalangium minutum</name>
    <dbReference type="NCBI Taxonomy" id="394096"/>
    <lineage>
        <taxon>Bacteria</taxon>
        <taxon>Pseudomonadati</taxon>
        <taxon>Myxococcota</taxon>
        <taxon>Myxococcia</taxon>
        <taxon>Myxococcales</taxon>
        <taxon>Cystobacterineae</taxon>
        <taxon>Archangiaceae</taxon>
        <taxon>Hyalangium</taxon>
    </lineage>
</organism>
<evidence type="ECO:0000259" key="10">
    <source>
        <dbReference type="Pfam" id="PF01618"/>
    </source>
</evidence>
<evidence type="ECO:0000256" key="2">
    <source>
        <dbReference type="ARBA" id="ARBA00022448"/>
    </source>
</evidence>
<evidence type="ECO:0000256" key="5">
    <source>
        <dbReference type="ARBA" id="ARBA00022927"/>
    </source>
</evidence>
<comment type="subcellular location">
    <subcellularLocation>
        <location evidence="1">Cell membrane</location>
        <topology evidence="1">Multi-pass membrane protein</topology>
    </subcellularLocation>
    <subcellularLocation>
        <location evidence="8">Membrane</location>
        <topology evidence="8">Multi-pass membrane protein</topology>
    </subcellularLocation>
</comment>
<evidence type="ECO:0000256" key="1">
    <source>
        <dbReference type="ARBA" id="ARBA00004651"/>
    </source>
</evidence>
<feature type="transmembrane region" description="Helical" evidence="9">
    <location>
        <begin position="134"/>
        <end position="158"/>
    </location>
</feature>
<dbReference type="PANTHER" id="PTHR30625">
    <property type="entry name" value="PROTEIN TOLQ"/>
    <property type="match status" value="1"/>
</dbReference>
<gene>
    <name evidence="11" type="ORF">DB31_6952</name>
</gene>
<evidence type="ECO:0000256" key="3">
    <source>
        <dbReference type="ARBA" id="ARBA00022475"/>
    </source>
</evidence>
<keyword evidence="3" id="KW-1003">Cell membrane</keyword>
<evidence type="ECO:0000256" key="6">
    <source>
        <dbReference type="ARBA" id="ARBA00022989"/>
    </source>
</evidence>
<dbReference type="Pfam" id="PF01618">
    <property type="entry name" value="MotA_ExbB"/>
    <property type="match status" value="1"/>
</dbReference>
<dbReference type="Proteomes" id="UP000028725">
    <property type="component" value="Unassembled WGS sequence"/>
</dbReference>
<dbReference type="GO" id="GO:0017038">
    <property type="term" value="P:protein import"/>
    <property type="evidence" value="ECO:0007669"/>
    <property type="project" value="TreeGrafter"/>
</dbReference>
<keyword evidence="12" id="KW-1185">Reference proteome</keyword>
<dbReference type="InterPro" id="IPR002898">
    <property type="entry name" value="MotA_ExbB_proton_chnl"/>
</dbReference>
<evidence type="ECO:0000256" key="8">
    <source>
        <dbReference type="RuleBase" id="RU004057"/>
    </source>
</evidence>